<feature type="transmembrane region" description="Helical" evidence="11">
    <location>
        <begin position="485"/>
        <end position="502"/>
    </location>
</feature>
<dbReference type="CDD" id="cd19007">
    <property type="entry name" value="LGIC_ECD_GABAR_GRD-like"/>
    <property type="match status" value="1"/>
</dbReference>
<comment type="subcellular location">
    <subcellularLocation>
        <location evidence="2">Cell membrane</location>
    </subcellularLocation>
    <subcellularLocation>
        <location evidence="1">Membrane</location>
        <topology evidence="1">Multi-pass membrane protein</topology>
    </subcellularLocation>
</comment>
<organism evidence="15 16">
    <name type="scientific">Musca domestica</name>
    <name type="common">House fly</name>
    <dbReference type="NCBI Taxonomy" id="7370"/>
    <lineage>
        <taxon>Eukaryota</taxon>
        <taxon>Metazoa</taxon>
        <taxon>Ecdysozoa</taxon>
        <taxon>Arthropoda</taxon>
        <taxon>Hexapoda</taxon>
        <taxon>Insecta</taxon>
        <taxon>Pterygota</taxon>
        <taxon>Neoptera</taxon>
        <taxon>Endopterygota</taxon>
        <taxon>Diptera</taxon>
        <taxon>Brachycera</taxon>
        <taxon>Muscomorpha</taxon>
        <taxon>Muscoidea</taxon>
        <taxon>Muscidae</taxon>
        <taxon>Musca</taxon>
    </lineage>
</organism>
<dbReference type="KEGG" id="mde:101894246"/>
<dbReference type="InterPro" id="IPR006202">
    <property type="entry name" value="Neur_chan_lig-bd"/>
</dbReference>
<dbReference type="FunFam" id="1.20.58.390:FF:000087">
    <property type="entry name" value="GABA-gated ion channel"/>
    <property type="match status" value="1"/>
</dbReference>
<dbReference type="RefSeq" id="XP_011296249.2">
    <property type="nucleotide sequence ID" value="XM_011297947.3"/>
</dbReference>
<dbReference type="InterPro" id="IPR006201">
    <property type="entry name" value="Neur_channel"/>
</dbReference>
<dbReference type="FunFam" id="1.20.58.390:FF:000118">
    <property type="entry name" value="GABA-gated ion channel"/>
    <property type="match status" value="1"/>
</dbReference>
<dbReference type="PROSITE" id="PS00236">
    <property type="entry name" value="NEUROTR_ION_CHANNEL"/>
    <property type="match status" value="1"/>
</dbReference>
<feature type="signal peptide" evidence="11">
    <location>
        <begin position="1"/>
        <end position="20"/>
    </location>
</feature>
<feature type="transmembrane region" description="Helical" evidence="11">
    <location>
        <begin position="708"/>
        <end position="726"/>
    </location>
</feature>
<dbReference type="InterPro" id="IPR006029">
    <property type="entry name" value="Neurotrans-gated_channel_TM"/>
</dbReference>
<evidence type="ECO:0000256" key="7">
    <source>
        <dbReference type="ARBA" id="ARBA00022989"/>
    </source>
</evidence>
<feature type="domain" description="Neurotransmitter-gated ion-channel transmembrane" evidence="14">
    <location>
        <begin position="460"/>
        <end position="722"/>
    </location>
</feature>
<feature type="compositionally biased region" description="Basic residues" evidence="12">
    <location>
        <begin position="343"/>
        <end position="356"/>
    </location>
</feature>
<keyword evidence="10 11" id="KW-0407">Ion channel</keyword>
<dbReference type="PANTHER" id="PTHR18945">
    <property type="entry name" value="NEUROTRANSMITTER GATED ION CHANNEL"/>
    <property type="match status" value="1"/>
</dbReference>
<feature type="chain" id="PRO_5039962444" evidence="11">
    <location>
        <begin position="21"/>
        <end position="740"/>
    </location>
</feature>
<feature type="domain" description="Neurotransmitter-gated ion-channel ligand-binding" evidence="13">
    <location>
        <begin position="125"/>
        <end position="300"/>
    </location>
</feature>
<dbReference type="OrthoDB" id="203862at2759"/>
<dbReference type="GO" id="GO:0005230">
    <property type="term" value="F:extracellular ligand-gated monoatomic ion channel activity"/>
    <property type="evidence" value="ECO:0007669"/>
    <property type="project" value="InterPro"/>
</dbReference>
<dbReference type="Gene3D" id="1.20.58.390">
    <property type="entry name" value="Neurotransmitter-gated ion-channel transmembrane domain"/>
    <property type="match status" value="2"/>
</dbReference>
<dbReference type="InterPro" id="IPR018000">
    <property type="entry name" value="Neurotransmitter_ion_chnl_CS"/>
</dbReference>
<keyword evidence="4" id="KW-1003">Cell membrane</keyword>
<dbReference type="GO" id="GO:0099095">
    <property type="term" value="F:ligand-gated monoatomic anion channel activity"/>
    <property type="evidence" value="ECO:0007669"/>
    <property type="project" value="UniProtKB-ARBA"/>
</dbReference>
<evidence type="ECO:0000256" key="9">
    <source>
        <dbReference type="ARBA" id="ARBA00023136"/>
    </source>
</evidence>
<dbReference type="FunFam" id="2.70.170.10:FF:000043">
    <property type="entry name" value="Gamma-aminobutyric acid receptor alpha-like"/>
    <property type="match status" value="1"/>
</dbReference>
<evidence type="ECO:0000256" key="10">
    <source>
        <dbReference type="ARBA" id="ARBA00023303"/>
    </source>
</evidence>
<feature type="transmembrane region" description="Helical" evidence="11">
    <location>
        <begin position="517"/>
        <end position="539"/>
    </location>
</feature>
<dbReference type="GeneID" id="101894246"/>
<keyword evidence="7 11" id="KW-1133">Transmembrane helix</keyword>
<keyword evidence="8 11" id="KW-0406">Ion transport</keyword>
<dbReference type="VEuPathDB" id="VectorBase:MDOMA2_014480"/>
<feature type="region of interest" description="Disordered" evidence="12">
    <location>
        <begin position="327"/>
        <end position="387"/>
    </location>
</feature>
<evidence type="ECO:0000256" key="11">
    <source>
        <dbReference type="RuleBase" id="RU000687"/>
    </source>
</evidence>
<accession>A0A9J7DBI2</accession>
<keyword evidence="5 11" id="KW-0812">Transmembrane</keyword>
<evidence type="ECO:0000256" key="12">
    <source>
        <dbReference type="SAM" id="MobiDB-lite"/>
    </source>
</evidence>
<dbReference type="Proteomes" id="UP001652621">
    <property type="component" value="Unplaced"/>
</dbReference>
<dbReference type="SUPFAM" id="SSF90112">
    <property type="entry name" value="Neurotransmitter-gated ion-channel transmembrane pore"/>
    <property type="match status" value="1"/>
</dbReference>
<evidence type="ECO:0000256" key="8">
    <source>
        <dbReference type="ARBA" id="ARBA00023065"/>
    </source>
</evidence>
<evidence type="ECO:0000256" key="3">
    <source>
        <dbReference type="ARBA" id="ARBA00022448"/>
    </source>
</evidence>
<dbReference type="Pfam" id="PF02932">
    <property type="entry name" value="Neur_chan_memb"/>
    <property type="match status" value="1"/>
</dbReference>
<name>A0A9J7DBI2_MUSDO</name>
<gene>
    <name evidence="16" type="primary">LOC101894246</name>
</gene>
<evidence type="ECO:0000256" key="5">
    <source>
        <dbReference type="ARBA" id="ARBA00022692"/>
    </source>
</evidence>
<dbReference type="InterPro" id="IPR036719">
    <property type="entry name" value="Neuro-gated_channel_TM_sf"/>
</dbReference>
<evidence type="ECO:0000259" key="13">
    <source>
        <dbReference type="Pfam" id="PF02931"/>
    </source>
</evidence>
<dbReference type="InterPro" id="IPR038050">
    <property type="entry name" value="Neuro_actylchol_rec"/>
</dbReference>
<dbReference type="AlphaFoldDB" id="A0A9J7DBI2"/>
<dbReference type="PRINTS" id="PR00253">
    <property type="entry name" value="GABAARECEPTR"/>
</dbReference>
<sequence length="740" mass="84772">MTIMLMLLLLLLLLMPLTRRMMMTMMKLMMTAAMPTMILSLINSKRPLTSAHMFPQFRWLDNICCGFRGLTTCRGRRCQWWSKGLTWLITLYALLWHGLTTTKLTLVEAGSHIRLTQRNNHANISELLDNLLRGYDNSIRPDFGGPPATVEVDIMVRSMGPISEVDMTYSMDCYFRQSWVDKRLAFKGAQATLALSVSMLARIWKPDTYFYNGKQSYLHTITTPNKFVRIHQNGRVLYSSRLTIKAGCPMNLEDFPMDIQKCPLKFGSFGYTTADVIYRWNKERPAVAIAEDMKLSQFDLVDCPAGNLTDVVYKASSPYHENARNYAGAGGLGGQTTTTTTHQVHHSTHQHQKQQRQHQTEQHQHGHHHNNNNYDDNNNNYNQFSNRGNKTLTTFAGPGAKNQHVRGTGIQLDKASSFGVGGGAGGGHIRLESDQSSEYSMLMVNFHLQRHMGNFLIQVYGPCCLLVVLSWVSFWLNREATADRVSLGITTVLTMTFLGLEARTDLPKVPYPTALDFFVFLSFAFIFATILQFAVVHYFTKYGSGECYFIIEELDSDTETESAVRQTHKLGMTPEYEDTNSSTETKIYEVIPLSMCSINIPKGGSSMKNRRSRERKYRRQSAWWNCWNQVQSWLGCRQKRGRHKAHFGSSDEDGEEIHLRAHEDVTPKKYSGRRRMSYYRREELDARRKGKRTPQYNSVSKIDRASRIVFPILFLLINVFYWYGYLSRSSRILAHSNSTT</sequence>
<reference evidence="16" key="1">
    <citation type="submission" date="2025-08" db="UniProtKB">
        <authorList>
            <consortium name="RefSeq"/>
        </authorList>
    </citation>
    <scope>IDENTIFICATION</scope>
    <source>
        <strain evidence="16">Aabys</strain>
        <tissue evidence="16">Whole body</tissue>
    </source>
</reference>
<dbReference type="GO" id="GO:0005254">
    <property type="term" value="F:chloride channel activity"/>
    <property type="evidence" value="ECO:0007669"/>
    <property type="project" value="UniProtKB-ARBA"/>
</dbReference>
<evidence type="ECO:0000256" key="6">
    <source>
        <dbReference type="ARBA" id="ARBA00022729"/>
    </source>
</evidence>
<keyword evidence="9 11" id="KW-0472">Membrane</keyword>
<protein>
    <submittedName>
        <fullName evidence="16">Gamma-aminobutyric acid receptor alpha-like</fullName>
    </submittedName>
</protein>
<feature type="transmembrane region" description="Helical" evidence="11">
    <location>
        <begin position="455"/>
        <end position="476"/>
    </location>
</feature>
<keyword evidence="3 11" id="KW-0813">Transport</keyword>
<feature type="compositionally biased region" description="Low complexity" evidence="12">
    <location>
        <begin position="371"/>
        <end position="387"/>
    </location>
</feature>
<dbReference type="CDD" id="cd19049">
    <property type="entry name" value="LGIC_TM_anion"/>
    <property type="match status" value="1"/>
</dbReference>
<evidence type="ECO:0000313" key="15">
    <source>
        <dbReference type="Proteomes" id="UP001652621"/>
    </source>
</evidence>
<evidence type="ECO:0000256" key="2">
    <source>
        <dbReference type="ARBA" id="ARBA00004236"/>
    </source>
</evidence>
<dbReference type="GO" id="GO:0004888">
    <property type="term" value="F:transmembrane signaling receptor activity"/>
    <property type="evidence" value="ECO:0007669"/>
    <property type="project" value="InterPro"/>
</dbReference>
<dbReference type="Pfam" id="PF02931">
    <property type="entry name" value="Neur_chan_LBD"/>
    <property type="match status" value="1"/>
</dbReference>
<keyword evidence="6 11" id="KW-0732">Signal</keyword>
<dbReference type="GO" id="GO:0005886">
    <property type="term" value="C:plasma membrane"/>
    <property type="evidence" value="ECO:0007669"/>
    <property type="project" value="UniProtKB-SubCell"/>
</dbReference>
<dbReference type="InterPro" id="IPR006028">
    <property type="entry name" value="GABAA/Glycine_rcpt"/>
</dbReference>
<keyword evidence="15" id="KW-1185">Reference proteome</keyword>
<evidence type="ECO:0000256" key="4">
    <source>
        <dbReference type="ARBA" id="ARBA00022475"/>
    </source>
</evidence>
<dbReference type="SUPFAM" id="SSF63712">
    <property type="entry name" value="Nicotinic receptor ligand binding domain-like"/>
    <property type="match status" value="1"/>
</dbReference>
<evidence type="ECO:0000256" key="1">
    <source>
        <dbReference type="ARBA" id="ARBA00004141"/>
    </source>
</evidence>
<evidence type="ECO:0000259" key="14">
    <source>
        <dbReference type="Pfam" id="PF02932"/>
    </source>
</evidence>
<proteinExistence type="inferred from homology"/>
<dbReference type="PRINTS" id="PR00252">
    <property type="entry name" value="NRIONCHANNEL"/>
</dbReference>
<evidence type="ECO:0000313" key="16">
    <source>
        <dbReference type="RefSeq" id="XP_011296249.2"/>
    </source>
</evidence>
<comment type="similarity">
    <text evidence="11">Belongs to the ligand-gated ion channel (TC 1.A.9) family.</text>
</comment>
<dbReference type="InterPro" id="IPR036734">
    <property type="entry name" value="Neur_chan_lig-bd_sf"/>
</dbReference>
<dbReference type="Gene3D" id="2.70.170.10">
    <property type="entry name" value="Neurotransmitter-gated ion-channel ligand-binding domain"/>
    <property type="match status" value="1"/>
</dbReference>